<protein>
    <submittedName>
        <fullName evidence="2">Uncharacterized protein</fullName>
    </submittedName>
</protein>
<feature type="region of interest" description="Disordered" evidence="1">
    <location>
        <begin position="223"/>
        <end position="524"/>
    </location>
</feature>
<dbReference type="Proteomes" id="UP001499895">
    <property type="component" value="Unassembled WGS sequence"/>
</dbReference>
<feature type="compositionally biased region" description="Low complexity" evidence="1">
    <location>
        <begin position="448"/>
        <end position="458"/>
    </location>
</feature>
<organism evidence="2 3">
    <name type="scientific">Streptomyces stramineus</name>
    <dbReference type="NCBI Taxonomy" id="173861"/>
    <lineage>
        <taxon>Bacteria</taxon>
        <taxon>Bacillati</taxon>
        <taxon>Actinomycetota</taxon>
        <taxon>Actinomycetes</taxon>
        <taxon>Kitasatosporales</taxon>
        <taxon>Streptomycetaceae</taxon>
        <taxon>Streptomyces</taxon>
    </lineage>
</organism>
<sequence length="524" mass="53260">MAEASRPAGTPGFAANDFHAFPHQQLEQMVARADVHRVTVTALKLHEASTTIKKIGDDLIRHMKRVTWDGQGGEAFRKWGDDMGLATIRLSEYAGTAGTWLNYAATTLGGATRMPKHSAADQATVDAYLKNRPLLVGKVPSPFVTDVDHGINLGGPTQKQAYDAQQRLEKNHAAAAELMKALAESYQESGVQIAKAERPKFPVVPGEMMPRHDGWYSDVEHIQPVGAGGAQGNGGEGESVALPGASVSPGSGPGVASPRAEVPDLPGSPSRGAVQPSPDRHVGTGIDSGPQLPTAPAPVPTGPPSGGPVGDTAPPQRYPVPPLPYPGPSGTGPVIGGRLPGEARPSVPPRQGPSSTRPSLPLPRPHDPGIVGGQPLPPRANGPTAPVPRGTVIGTEQPGHAGNRNPAMGHGPGPVGGFGGASPAAPPAGARGRTFASEPGGVVGGRPGSRPGASSGGTFTPGGTGLPRAGHPVAGGGAVGMGPVHGAAGATPQRRNGGQRPAYLVEDEETWSQSSRRVVPPVIE</sequence>
<evidence type="ECO:0000313" key="3">
    <source>
        <dbReference type="Proteomes" id="UP001499895"/>
    </source>
</evidence>
<feature type="compositionally biased region" description="Low complexity" evidence="1">
    <location>
        <begin position="421"/>
        <end position="432"/>
    </location>
</feature>
<accession>A0ABP3KX36</accession>
<comment type="caution">
    <text evidence="2">The sequence shown here is derived from an EMBL/GenBank/DDBJ whole genome shotgun (WGS) entry which is preliminary data.</text>
</comment>
<dbReference type="RefSeq" id="WP_344095795.1">
    <property type="nucleotide sequence ID" value="NZ_BAAAHB010000094.1"/>
</dbReference>
<dbReference type="EMBL" id="BAAAHB010000094">
    <property type="protein sequence ID" value="GAA0486753.1"/>
    <property type="molecule type" value="Genomic_DNA"/>
</dbReference>
<feature type="compositionally biased region" description="Pro residues" evidence="1">
    <location>
        <begin position="293"/>
        <end position="306"/>
    </location>
</feature>
<name>A0ABP3KX36_9ACTN</name>
<feature type="compositionally biased region" description="Low complexity" evidence="1">
    <location>
        <begin position="481"/>
        <end position="490"/>
    </location>
</feature>
<feature type="compositionally biased region" description="Gly residues" evidence="1">
    <location>
        <begin position="410"/>
        <end position="420"/>
    </location>
</feature>
<feature type="compositionally biased region" description="Gly residues" evidence="1">
    <location>
        <begin position="226"/>
        <end position="237"/>
    </location>
</feature>
<feature type="compositionally biased region" description="Gly residues" evidence="1">
    <location>
        <begin position="329"/>
        <end position="339"/>
    </location>
</feature>
<keyword evidence="3" id="KW-1185">Reference proteome</keyword>
<feature type="compositionally biased region" description="Pro residues" evidence="1">
    <location>
        <begin position="316"/>
        <end position="327"/>
    </location>
</feature>
<feature type="compositionally biased region" description="Low complexity" evidence="1">
    <location>
        <begin position="243"/>
        <end position="258"/>
    </location>
</feature>
<evidence type="ECO:0000313" key="2">
    <source>
        <dbReference type="EMBL" id="GAA0486753.1"/>
    </source>
</evidence>
<proteinExistence type="predicted"/>
<gene>
    <name evidence="2" type="ORF">GCM10009544_55130</name>
</gene>
<evidence type="ECO:0000256" key="1">
    <source>
        <dbReference type="SAM" id="MobiDB-lite"/>
    </source>
</evidence>
<reference evidence="3" key="1">
    <citation type="journal article" date="2019" name="Int. J. Syst. Evol. Microbiol.">
        <title>The Global Catalogue of Microorganisms (GCM) 10K type strain sequencing project: providing services to taxonomists for standard genome sequencing and annotation.</title>
        <authorList>
            <consortium name="The Broad Institute Genomics Platform"/>
            <consortium name="The Broad Institute Genome Sequencing Center for Infectious Disease"/>
            <person name="Wu L."/>
            <person name="Ma J."/>
        </authorList>
    </citation>
    <scope>NUCLEOTIDE SEQUENCE [LARGE SCALE GENOMIC DNA]</scope>
    <source>
        <strain evidence="3">JCM 10649</strain>
    </source>
</reference>